<dbReference type="SMART" id="SM00345">
    <property type="entry name" value="HTH_GNTR"/>
    <property type="match status" value="1"/>
</dbReference>
<dbReference type="Gene3D" id="1.20.120.530">
    <property type="entry name" value="GntR ligand-binding domain-like"/>
    <property type="match status" value="1"/>
</dbReference>
<dbReference type="InterPro" id="IPR036390">
    <property type="entry name" value="WH_DNA-bd_sf"/>
</dbReference>
<dbReference type="Pfam" id="PF00392">
    <property type="entry name" value="GntR"/>
    <property type="match status" value="1"/>
</dbReference>
<proteinExistence type="predicted"/>
<keyword evidence="2" id="KW-0238">DNA-binding</keyword>
<organism evidence="5 6">
    <name type="scientific">Paracoccus niistensis</name>
    <dbReference type="NCBI Taxonomy" id="632935"/>
    <lineage>
        <taxon>Bacteria</taxon>
        <taxon>Pseudomonadati</taxon>
        <taxon>Pseudomonadota</taxon>
        <taxon>Alphaproteobacteria</taxon>
        <taxon>Rhodobacterales</taxon>
        <taxon>Paracoccaceae</taxon>
        <taxon>Paracoccus</taxon>
    </lineage>
</organism>
<dbReference type="CDD" id="cd07377">
    <property type="entry name" value="WHTH_GntR"/>
    <property type="match status" value="1"/>
</dbReference>
<evidence type="ECO:0000256" key="2">
    <source>
        <dbReference type="ARBA" id="ARBA00023125"/>
    </source>
</evidence>
<evidence type="ECO:0000256" key="3">
    <source>
        <dbReference type="ARBA" id="ARBA00023163"/>
    </source>
</evidence>
<evidence type="ECO:0000313" key="6">
    <source>
        <dbReference type="Proteomes" id="UP001589799"/>
    </source>
</evidence>
<evidence type="ECO:0000259" key="4">
    <source>
        <dbReference type="PROSITE" id="PS50949"/>
    </source>
</evidence>
<keyword evidence="6" id="KW-1185">Reference proteome</keyword>
<comment type="caution">
    <text evidence="5">The sequence shown here is derived from an EMBL/GenBank/DDBJ whole genome shotgun (WGS) entry which is preliminary data.</text>
</comment>
<dbReference type="PRINTS" id="PR00035">
    <property type="entry name" value="HTHGNTR"/>
</dbReference>
<dbReference type="InterPro" id="IPR036388">
    <property type="entry name" value="WH-like_DNA-bd_sf"/>
</dbReference>
<accession>A0ABV6I062</accession>
<dbReference type="InterPro" id="IPR011711">
    <property type="entry name" value="GntR_C"/>
</dbReference>
<protein>
    <submittedName>
        <fullName evidence="5">FadR/GntR family transcriptional regulator</fullName>
    </submittedName>
</protein>
<dbReference type="InterPro" id="IPR000524">
    <property type="entry name" value="Tscrpt_reg_HTH_GntR"/>
</dbReference>
<dbReference type="EMBL" id="JBHLWE010000008">
    <property type="protein sequence ID" value="MFC0339606.1"/>
    <property type="molecule type" value="Genomic_DNA"/>
</dbReference>
<dbReference type="PROSITE" id="PS50949">
    <property type="entry name" value="HTH_GNTR"/>
    <property type="match status" value="1"/>
</dbReference>
<dbReference type="Pfam" id="PF07729">
    <property type="entry name" value="FCD"/>
    <property type="match status" value="1"/>
</dbReference>
<evidence type="ECO:0000313" key="5">
    <source>
        <dbReference type="EMBL" id="MFC0339606.1"/>
    </source>
</evidence>
<keyword evidence="1" id="KW-0805">Transcription regulation</keyword>
<dbReference type="Proteomes" id="UP001589799">
    <property type="component" value="Unassembled WGS sequence"/>
</dbReference>
<dbReference type="InterPro" id="IPR008920">
    <property type="entry name" value="TF_FadR/GntR_C"/>
</dbReference>
<evidence type="ECO:0000256" key="1">
    <source>
        <dbReference type="ARBA" id="ARBA00023015"/>
    </source>
</evidence>
<name>A0ABV6I062_9RHOB</name>
<keyword evidence="3" id="KW-0804">Transcription</keyword>
<dbReference type="SUPFAM" id="SSF48008">
    <property type="entry name" value="GntR ligand-binding domain-like"/>
    <property type="match status" value="1"/>
</dbReference>
<dbReference type="RefSeq" id="WP_377697282.1">
    <property type="nucleotide sequence ID" value="NZ_JBHLWE010000008.1"/>
</dbReference>
<gene>
    <name evidence="5" type="ORF">ACFFII_02360</name>
</gene>
<feature type="domain" description="HTH gntR-type" evidence="4">
    <location>
        <begin position="6"/>
        <end position="73"/>
    </location>
</feature>
<reference evidence="5 6" key="1">
    <citation type="submission" date="2024-09" db="EMBL/GenBank/DDBJ databases">
        <authorList>
            <person name="Sun Q."/>
            <person name="Mori K."/>
        </authorList>
    </citation>
    <scope>NUCLEOTIDE SEQUENCE [LARGE SCALE GENOMIC DNA]</scope>
    <source>
        <strain evidence="5 6">KCTC 22789</strain>
    </source>
</reference>
<dbReference type="SUPFAM" id="SSF46785">
    <property type="entry name" value="Winged helix' DNA-binding domain"/>
    <property type="match status" value="1"/>
</dbReference>
<sequence length="225" mass="25035">MPAPDTDTATPLEAMLRAELPRIADEEGRIPPERDLAARFGVGRTRLRRALAVLEGDGLLFRRHGLGTFTVPPPVPGTGLKSLARSVTPGDVMEVRMEVEPALAALAAERATAEDARALRDLMANTLTARSPEGYEIADAIFHFRIAELARNPLFLRVYDQIRSIREQSDWAAWRGDRLDAERIRELGRQHQALVDRISAHDSAGAARAMEGHLLSIAHRMRRRR</sequence>
<dbReference type="Gene3D" id="1.10.10.10">
    <property type="entry name" value="Winged helix-like DNA-binding domain superfamily/Winged helix DNA-binding domain"/>
    <property type="match status" value="1"/>
</dbReference>
<dbReference type="PANTHER" id="PTHR43537">
    <property type="entry name" value="TRANSCRIPTIONAL REGULATOR, GNTR FAMILY"/>
    <property type="match status" value="1"/>
</dbReference>
<dbReference type="PANTHER" id="PTHR43537:SF5">
    <property type="entry name" value="UXU OPERON TRANSCRIPTIONAL REGULATOR"/>
    <property type="match status" value="1"/>
</dbReference>
<dbReference type="SMART" id="SM00895">
    <property type="entry name" value="FCD"/>
    <property type="match status" value="1"/>
</dbReference>